<dbReference type="EMBL" id="UOGL01000340">
    <property type="protein sequence ID" value="VAX39560.1"/>
    <property type="molecule type" value="Genomic_DNA"/>
</dbReference>
<protein>
    <submittedName>
        <fullName evidence="1">Uncharacterized protein</fullName>
    </submittedName>
</protein>
<name>A0A3B1DW76_9ZZZZ</name>
<gene>
    <name evidence="1" type="ORF">MNBD_PLANCTO02-1381</name>
</gene>
<accession>A0A3B1DW76</accession>
<dbReference type="AlphaFoldDB" id="A0A3B1DW76"/>
<sequence>MGLVENINKELIQLIGYSSTSPKVVRLQATGNVQIEIDFVAVDSMSCALQEIRLNVPQFVDADFDILRQWAEALSQRVTYLLENIGPLELDADAGQVLIRSTPPQKQGGTTLFYEVLLKSHAGGNFSLKRYESKSGAGGRQPVDLQTTHELLRKLIVDLIDTIPVS</sequence>
<reference evidence="1" key="1">
    <citation type="submission" date="2018-06" db="EMBL/GenBank/DDBJ databases">
        <authorList>
            <person name="Zhirakovskaya E."/>
        </authorList>
    </citation>
    <scope>NUCLEOTIDE SEQUENCE</scope>
</reference>
<organism evidence="1">
    <name type="scientific">hydrothermal vent metagenome</name>
    <dbReference type="NCBI Taxonomy" id="652676"/>
    <lineage>
        <taxon>unclassified sequences</taxon>
        <taxon>metagenomes</taxon>
        <taxon>ecological metagenomes</taxon>
    </lineage>
</organism>
<proteinExistence type="predicted"/>
<evidence type="ECO:0000313" key="1">
    <source>
        <dbReference type="EMBL" id="VAX39560.1"/>
    </source>
</evidence>